<sequence>MRFNNERYREIYEKVQRDAMEAGYTLEDLERPYIDRLSKQTKSKRILRMVRLAYWLGWLRGIKFCDEMFTQVTLS</sequence>
<evidence type="ECO:0000313" key="3">
    <source>
        <dbReference type="Proteomes" id="UP000094598"/>
    </source>
</evidence>
<reference evidence="2 4" key="2">
    <citation type="submission" date="2019-05" db="EMBL/GenBank/DDBJ databases">
        <title>Genome sequence of Moorella thermoacetica ATCC 33924.</title>
        <authorList>
            <person name="Poehlein A."/>
            <person name="Bengelsdorf F.R."/>
            <person name="Duerre P."/>
            <person name="Daniel R."/>
        </authorList>
    </citation>
    <scope>NUCLEOTIDE SEQUENCE [LARGE SCALE GENOMIC DNA]</scope>
    <source>
        <strain evidence="2 4">ATCC 33924</strain>
    </source>
</reference>
<protein>
    <submittedName>
        <fullName evidence="1">Uncharacterized protein</fullName>
    </submittedName>
</protein>
<dbReference type="EMBL" id="VCDX01000006">
    <property type="protein sequence ID" value="TYL12715.1"/>
    <property type="molecule type" value="Genomic_DNA"/>
</dbReference>
<dbReference type="RefSeq" id="WP_069590347.1">
    <property type="nucleotide sequence ID" value="NZ_CP017019.1"/>
</dbReference>
<name>A0AAC9MVD5_NEOTH</name>
<reference evidence="1 3" key="1">
    <citation type="submission" date="2016-08" db="EMBL/GenBank/DDBJ databases">
        <title>Moorella thermoacetica DSM 103132.</title>
        <authorList>
            <person name="Jendresen C.B."/>
            <person name="Redl S.M."/>
            <person name="Jensen T.O."/>
            <person name="Nielsen A.T."/>
        </authorList>
    </citation>
    <scope>NUCLEOTIDE SEQUENCE [LARGE SCALE GENOMIC DNA]</scope>
    <source>
        <strain evidence="1 3">DSM 103132</strain>
    </source>
</reference>
<accession>A0AAC9MVD5</accession>
<organism evidence="1 3">
    <name type="scientific">Neomoorella thermoacetica</name>
    <name type="common">Clostridium thermoaceticum</name>
    <dbReference type="NCBI Taxonomy" id="1525"/>
    <lineage>
        <taxon>Bacteria</taxon>
        <taxon>Bacillati</taxon>
        <taxon>Bacillota</taxon>
        <taxon>Clostridia</taxon>
        <taxon>Neomoorellales</taxon>
        <taxon>Neomoorellaceae</taxon>
        <taxon>Neomoorella</taxon>
    </lineage>
</organism>
<evidence type="ECO:0000313" key="4">
    <source>
        <dbReference type="Proteomes" id="UP000322283"/>
    </source>
</evidence>
<gene>
    <name evidence="1" type="ORF">Maut_02184</name>
    <name evidence="2" type="ORF">MTAT_19570</name>
</gene>
<dbReference type="EMBL" id="CP017019">
    <property type="protein sequence ID" value="AOQ24614.1"/>
    <property type="molecule type" value="Genomic_DNA"/>
</dbReference>
<dbReference type="AlphaFoldDB" id="A0AAC9MVD5"/>
<evidence type="ECO:0000313" key="2">
    <source>
        <dbReference type="EMBL" id="TYL12715.1"/>
    </source>
</evidence>
<dbReference type="Proteomes" id="UP000094598">
    <property type="component" value="Chromosome"/>
</dbReference>
<evidence type="ECO:0000313" key="1">
    <source>
        <dbReference type="EMBL" id="AOQ24614.1"/>
    </source>
</evidence>
<dbReference type="Proteomes" id="UP000322283">
    <property type="component" value="Unassembled WGS sequence"/>
</dbReference>
<keyword evidence="4" id="KW-1185">Reference proteome</keyword>
<proteinExistence type="predicted"/>